<dbReference type="AlphaFoldDB" id="X6LDU5"/>
<comment type="caution">
    <text evidence="1">The sequence shown here is derived from an EMBL/GenBank/DDBJ whole genome shotgun (WGS) entry which is preliminary data.</text>
</comment>
<proteinExistence type="predicted"/>
<protein>
    <submittedName>
        <fullName evidence="1">Uncharacterized protein</fullName>
    </submittedName>
</protein>
<organism evidence="1 2">
    <name type="scientific">Reticulomyxa filosa</name>
    <dbReference type="NCBI Taxonomy" id="46433"/>
    <lineage>
        <taxon>Eukaryota</taxon>
        <taxon>Sar</taxon>
        <taxon>Rhizaria</taxon>
        <taxon>Retaria</taxon>
        <taxon>Foraminifera</taxon>
        <taxon>Monothalamids</taxon>
        <taxon>Reticulomyxidae</taxon>
        <taxon>Reticulomyxa</taxon>
    </lineage>
</organism>
<accession>X6LDU5</accession>
<dbReference type="EMBL" id="ASPP01045566">
    <property type="protein sequence ID" value="ETN98874.1"/>
    <property type="molecule type" value="Genomic_DNA"/>
</dbReference>
<sequence>MEIKQQKTLSDDKDRIFDWKIFFSKKNQCQQNLFGYLLNFLQKQRRKINASKTWKNKNTIKTKVKRIGECENNAKSVRKNGEIEKKIIDFFNKKQFFFKKDKCFKKPIYKKKITFLNITSVYSIFSK</sequence>
<name>X6LDU5_RETFI</name>
<reference evidence="1 2" key="1">
    <citation type="journal article" date="2013" name="Curr. Biol.">
        <title>The Genome of the Foraminiferan Reticulomyxa filosa.</title>
        <authorList>
            <person name="Glockner G."/>
            <person name="Hulsmann N."/>
            <person name="Schleicher M."/>
            <person name="Noegel A.A."/>
            <person name="Eichinger L."/>
            <person name="Gallinger C."/>
            <person name="Pawlowski J."/>
            <person name="Sierra R."/>
            <person name="Euteneuer U."/>
            <person name="Pillet L."/>
            <person name="Moustafa A."/>
            <person name="Platzer M."/>
            <person name="Groth M."/>
            <person name="Szafranski K."/>
            <person name="Schliwa M."/>
        </authorList>
    </citation>
    <scope>NUCLEOTIDE SEQUENCE [LARGE SCALE GENOMIC DNA]</scope>
</reference>
<evidence type="ECO:0000313" key="1">
    <source>
        <dbReference type="EMBL" id="ETN98874.1"/>
    </source>
</evidence>
<keyword evidence="2" id="KW-1185">Reference proteome</keyword>
<evidence type="ECO:0000313" key="2">
    <source>
        <dbReference type="Proteomes" id="UP000023152"/>
    </source>
</evidence>
<dbReference type="Proteomes" id="UP000023152">
    <property type="component" value="Unassembled WGS sequence"/>
</dbReference>
<gene>
    <name evidence="1" type="ORF">RFI_38613</name>
</gene>